<proteinExistence type="predicted"/>
<evidence type="ECO:0000313" key="3">
    <source>
        <dbReference type="Proteomes" id="UP000291301"/>
    </source>
</evidence>
<dbReference type="RefSeq" id="WP_131564879.1">
    <property type="nucleotide sequence ID" value="NZ_JAINFK010000001.1"/>
</dbReference>
<reference evidence="2 3" key="1">
    <citation type="journal article" date="2015" name="Antonie Van Leeuwenhoek">
        <title>Oricola cellulosilytica gen. nov., sp. nov., a cellulose-degrading bacterium of the family Phyllobacteriaceae isolated from surface seashore water, and emended descriptions of Mesorhizobium loti and Phyllobacterium myrsinacearum.</title>
        <authorList>
            <person name="Hameed A."/>
            <person name="Shahina M."/>
            <person name="Lai W.A."/>
            <person name="Lin S.Y."/>
            <person name="Young L.S."/>
            <person name="Liu Y.C."/>
            <person name="Hsu Y.H."/>
            <person name="Young C.C."/>
        </authorList>
    </citation>
    <scope>NUCLEOTIDE SEQUENCE [LARGE SCALE GENOMIC DNA]</scope>
    <source>
        <strain evidence="2 3">KCTC 52183</strain>
    </source>
</reference>
<sequence>MTRAAVAVLAAGFAFGPVAVTAPSAEQVPAAPPYKLMRSLQILQDQIAYGDKAAHAMQLRLTKLVDEGFRSLDRTQKMSERDARALLSYSMVGGNPETLEELLHSIGERDDELVRLALAVLIFQKGAAKTAASRLQNVDPERAGGLFGASLALVRGLVTEDDGEARVDFDTARVLAPGTLIEEAALRRLMTIHKRRQDPVSFLRVASRYARRYIGSPYALQFAEEFIAGVVAMDGWMDRAVLKEVLDFMPPQYREAIMLRLMRAATVDGKIDLVDHIAASRRQENPASATPVRDDNLRDERRALYEKIAKITSKNVREVAGELSAVDEEALSEGDRELLRAVLAVAGMLTDRDAVIPPPRYVPPGAKLLPTESESIFTSAERDPGPLMQDFDGFVSGTRDALNDIDSLLEEIQ</sequence>
<evidence type="ECO:0000256" key="1">
    <source>
        <dbReference type="SAM" id="SignalP"/>
    </source>
</evidence>
<comment type="caution">
    <text evidence="2">The sequence shown here is derived from an EMBL/GenBank/DDBJ whole genome shotgun (WGS) entry which is preliminary data.</text>
</comment>
<feature type="chain" id="PRO_5020689888" description="Chemotaxis protein MotC" evidence="1">
    <location>
        <begin position="20"/>
        <end position="413"/>
    </location>
</feature>
<dbReference type="AlphaFoldDB" id="A0A4R0PF18"/>
<protein>
    <recommendedName>
        <fullName evidence="4">Chemotaxis protein MotC</fullName>
    </recommendedName>
</protein>
<keyword evidence="1" id="KW-0732">Signal</keyword>
<organism evidence="2 3">
    <name type="scientific">Oricola cellulosilytica</name>
    <dbReference type="NCBI Taxonomy" id="1429082"/>
    <lineage>
        <taxon>Bacteria</taxon>
        <taxon>Pseudomonadati</taxon>
        <taxon>Pseudomonadota</taxon>
        <taxon>Alphaproteobacteria</taxon>
        <taxon>Hyphomicrobiales</taxon>
        <taxon>Ahrensiaceae</taxon>
        <taxon>Oricola</taxon>
    </lineage>
</organism>
<feature type="signal peptide" evidence="1">
    <location>
        <begin position="1"/>
        <end position="19"/>
    </location>
</feature>
<evidence type="ECO:0000313" key="2">
    <source>
        <dbReference type="EMBL" id="TCD16211.1"/>
    </source>
</evidence>
<evidence type="ECO:0008006" key="4">
    <source>
        <dbReference type="Google" id="ProtNLM"/>
    </source>
</evidence>
<keyword evidence="3" id="KW-1185">Reference proteome</keyword>
<dbReference type="EMBL" id="SJST01000001">
    <property type="protein sequence ID" value="TCD16211.1"/>
    <property type="molecule type" value="Genomic_DNA"/>
</dbReference>
<dbReference type="Proteomes" id="UP000291301">
    <property type="component" value="Unassembled WGS sequence"/>
</dbReference>
<gene>
    <name evidence="2" type="ORF">E0D97_01905</name>
</gene>
<dbReference type="OrthoDB" id="9812933at2"/>
<name>A0A4R0PF18_9HYPH</name>
<accession>A0A4R0PF18</accession>